<evidence type="ECO:0008006" key="3">
    <source>
        <dbReference type="Google" id="ProtNLM"/>
    </source>
</evidence>
<protein>
    <recommendedName>
        <fullName evidence="3">DUF1574 domain-containing protein</fullName>
    </recommendedName>
</protein>
<proteinExistence type="predicted"/>
<sequence length="316" mass="36419">MRSFIFSFSMKKFLIKILPYCAAVLITLAVLGSYADGNTDDNYMHFAVKKPQNIILGDSRGSQGILPEVLRNKLSVPFDNFSLNIAQSPYGQVYLKALKRKLDPDTKRGTFILSISPWNVSLANSIKKTEDFPDENSPLNNMYFFDLSPNYEYLLKNYSRSWFKIYTEREEAGKSNTFLHKDGWMEVNVDMNKDSVAARTIKKIEGYQVLAKETELSPERLKAFEEIISYLRTRGKVYIVRIPASEKLMVLENEKFPMFSKSLKDIGRKHNIKVFDFSKNYADFEYTDGNHMYKESGKVFTAQIADSILQDKKGLK</sequence>
<evidence type="ECO:0000313" key="2">
    <source>
        <dbReference type="Proteomes" id="UP000269015"/>
    </source>
</evidence>
<dbReference type="SUPFAM" id="SSF52266">
    <property type="entry name" value="SGNH hydrolase"/>
    <property type="match status" value="1"/>
</dbReference>
<dbReference type="EMBL" id="CP033930">
    <property type="protein sequence ID" value="AZB19278.1"/>
    <property type="molecule type" value="Genomic_DNA"/>
</dbReference>
<dbReference type="AlphaFoldDB" id="A0AAD0YYG9"/>
<name>A0AAD0YYG9_CHRID</name>
<reference evidence="1 2" key="1">
    <citation type="submission" date="2018-11" db="EMBL/GenBank/DDBJ databases">
        <title>Proposal to divide the Flavobacteriaceae and reorganize its genera based on Amino Acid Identity values calculated from whole genome sequences.</title>
        <authorList>
            <person name="Nicholson A.C."/>
            <person name="Gulvik C.A."/>
            <person name="Whitney A.M."/>
            <person name="Humrighouse B.W."/>
            <person name="Bell M."/>
            <person name="Holmes B."/>
            <person name="Steigerwalt A.G."/>
            <person name="Villarma A."/>
            <person name="Sheth M."/>
            <person name="Batra D."/>
            <person name="Pryor J."/>
            <person name="Bernardet J.-F."/>
            <person name="Hugo C."/>
            <person name="Kampfer P."/>
            <person name="Newman J."/>
            <person name="McQuiston J.R."/>
        </authorList>
    </citation>
    <scope>NUCLEOTIDE SEQUENCE [LARGE SCALE GENOMIC DNA]</scope>
    <source>
        <strain evidence="1 2">H5559</strain>
    </source>
</reference>
<accession>A0AAD0YYG9</accession>
<gene>
    <name evidence="1" type="ORF">EG352_16590</name>
</gene>
<dbReference type="Proteomes" id="UP000269015">
    <property type="component" value="Chromosome"/>
</dbReference>
<organism evidence="1 2">
    <name type="scientific">Chryseobacterium indologenes</name>
    <name type="common">Flavobacterium indologenes</name>
    <dbReference type="NCBI Taxonomy" id="253"/>
    <lineage>
        <taxon>Bacteria</taxon>
        <taxon>Pseudomonadati</taxon>
        <taxon>Bacteroidota</taxon>
        <taxon>Flavobacteriia</taxon>
        <taxon>Flavobacteriales</taxon>
        <taxon>Weeksellaceae</taxon>
        <taxon>Chryseobacterium group</taxon>
        <taxon>Chryseobacterium</taxon>
    </lineage>
</organism>
<evidence type="ECO:0000313" key="1">
    <source>
        <dbReference type="EMBL" id="AZB19278.1"/>
    </source>
</evidence>